<proteinExistence type="predicted"/>
<organism evidence="1 2">
    <name type="scientific">Klebsiella pneumoniae</name>
    <dbReference type="NCBI Taxonomy" id="573"/>
    <lineage>
        <taxon>Bacteria</taxon>
        <taxon>Pseudomonadati</taxon>
        <taxon>Pseudomonadota</taxon>
        <taxon>Gammaproteobacteria</taxon>
        <taxon>Enterobacterales</taxon>
        <taxon>Enterobacteriaceae</taxon>
        <taxon>Klebsiella/Raoultella group</taxon>
        <taxon>Klebsiella</taxon>
        <taxon>Klebsiella pneumoniae complex</taxon>
    </lineage>
</organism>
<dbReference type="AlphaFoldDB" id="A0A2X3CLV2"/>
<name>A0A2X3CLV2_KLEPN</name>
<evidence type="ECO:0000313" key="2">
    <source>
        <dbReference type="Proteomes" id="UP000251123"/>
    </source>
</evidence>
<dbReference type="Proteomes" id="UP000251123">
    <property type="component" value="Unassembled WGS sequence"/>
</dbReference>
<dbReference type="SUPFAM" id="SSF51658">
    <property type="entry name" value="Xylose isomerase-like"/>
    <property type="match status" value="1"/>
</dbReference>
<dbReference type="Gene3D" id="3.20.20.150">
    <property type="entry name" value="Divalent-metal-dependent TIM barrel enzymes"/>
    <property type="match status" value="1"/>
</dbReference>
<reference evidence="1 2" key="1">
    <citation type="submission" date="2018-06" db="EMBL/GenBank/DDBJ databases">
        <authorList>
            <consortium name="Pathogen Informatics"/>
            <person name="Doyle S."/>
        </authorList>
    </citation>
    <scope>NUCLEOTIDE SEQUENCE [LARGE SCALE GENOMIC DNA]</scope>
    <source>
        <strain evidence="1 2">NCTC9601</strain>
    </source>
</reference>
<dbReference type="EMBL" id="UASN01000022">
    <property type="protein sequence ID" value="SQC18072.1"/>
    <property type="molecule type" value="Genomic_DNA"/>
</dbReference>
<sequence length="189" mass="20320">MARKIIVVTAAYGNDHVKSLGGQAAVLPFIANAGADGVEIRRELCSAEELNALPSLAATIERHGLLACYSAPQALFTDNGELNPDLPTLLAEAQTLNALWLKLSLGHFLHNQQLDELRDILSDSGMALVVENDQTDCGQLAPMQRFKSACRVHQLPITLTFDMGNWLWVGDSPERGGTSSCAGGQLYSC</sequence>
<accession>A0A2X3CLV2</accession>
<dbReference type="InterPro" id="IPR036237">
    <property type="entry name" value="Xyl_isomerase-like_sf"/>
</dbReference>
<evidence type="ECO:0000313" key="1">
    <source>
        <dbReference type="EMBL" id="SQC18072.1"/>
    </source>
</evidence>
<gene>
    <name evidence="1" type="ORF">NCTC9601_05099</name>
</gene>
<protein>
    <submittedName>
        <fullName evidence="1">Epimerase KguE</fullName>
    </submittedName>
</protein>